<evidence type="ECO:0000313" key="2">
    <source>
        <dbReference type="Proteomes" id="UP000229554"/>
    </source>
</evidence>
<dbReference type="EMBL" id="PFED01000205">
    <property type="protein sequence ID" value="PJE62436.1"/>
    <property type="molecule type" value="Genomic_DNA"/>
</dbReference>
<comment type="caution">
    <text evidence="1">The sequence shown here is derived from an EMBL/GenBank/DDBJ whole genome shotgun (WGS) entry which is preliminary data.</text>
</comment>
<feature type="non-terminal residue" evidence="1">
    <location>
        <position position="1"/>
    </location>
</feature>
<protein>
    <submittedName>
        <fullName evidence="1">Uncharacterized protein</fullName>
    </submittedName>
</protein>
<gene>
    <name evidence="1" type="ORF">COU88_05005</name>
</gene>
<dbReference type="AlphaFoldDB" id="A0A2M8KRA1"/>
<reference evidence="2" key="1">
    <citation type="submission" date="2017-09" db="EMBL/GenBank/DDBJ databases">
        <title>Depth-based differentiation of microbial function through sediment-hosted aquifers and enrichment of novel symbionts in the deep terrestrial subsurface.</title>
        <authorList>
            <person name="Probst A.J."/>
            <person name="Ladd B."/>
            <person name="Jarett J.K."/>
            <person name="Geller-Mcgrath D.E."/>
            <person name="Sieber C.M.K."/>
            <person name="Emerson J.B."/>
            <person name="Anantharaman K."/>
            <person name="Thomas B.C."/>
            <person name="Malmstrom R."/>
            <person name="Stieglmeier M."/>
            <person name="Klingl A."/>
            <person name="Woyke T."/>
            <person name="Ryan C.M."/>
            <person name="Banfield J.F."/>
        </authorList>
    </citation>
    <scope>NUCLEOTIDE SEQUENCE [LARGE SCALE GENOMIC DNA]</scope>
</reference>
<evidence type="ECO:0000313" key="1">
    <source>
        <dbReference type="EMBL" id="PJE62436.1"/>
    </source>
</evidence>
<feature type="non-terminal residue" evidence="1">
    <location>
        <position position="64"/>
    </location>
</feature>
<organism evidence="1 2">
    <name type="scientific">Candidatus Roizmanbacteria bacterium CG10_big_fil_rev_8_21_14_0_10_39_6</name>
    <dbReference type="NCBI Taxonomy" id="1974853"/>
    <lineage>
        <taxon>Bacteria</taxon>
        <taxon>Candidatus Roizmaniibacteriota</taxon>
    </lineage>
</organism>
<sequence length="64" mass="7380">KGASEFSQSVGLLQKTHHLKTCLSAPCYNLIVTKYTRVLQTTVSEIFSYPLSVFMWRFRLLVQL</sequence>
<dbReference type="Proteomes" id="UP000229554">
    <property type="component" value="Unassembled WGS sequence"/>
</dbReference>
<accession>A0A2M8KRA1</accession>
<name>A0A2M8KRA1_9BACT</name>
<proteinExistence type="predicted"/>